<dbReference type="Proteomes" id="UP000321947">
    <property type="component" value="Unassembled WGS sequence"/>
</dbReference>
<protein>
    <submittedName>
        <fullName evidence="1">Protein FAR1-RELATED SEQUENCE 4-like</fullName>
    </submittedName>
</protein>
<evidence type="ECO:0000313" key="1">
    <source>
        <dbReference type="EMBL" id="TYK27228.1"/>
    </source>
</evidence>
<dbReference type="EMBL" id="SSTD01002896">
    <property type="protein sequence ID" value="TYK27228.1"/>
    <property type="molecule type" value="Genomic_DNA"/>
</dbReference>
<comment type="caution">
    <text evidence="1">The sequence shown here is derived from an EMBL/GenBank/DDBJ whole genome shotgun (WGS) entry which is preliminary data.</text>
</comment>
<name>A0A5D3DUQ2_CUCMM</name>
<dbReference type="PANTHER" id="PTHR31973">
    <property type="entry name" value="POLYPROTEIN, PUTATIVE-RELATED"/>
    <property type="match status" value="1"/>
</dbReference>
<evidence type="ECO:0000313" key="2">
    <source>
        <dbReference type="Proteomes" id="UP000321947"/>
    </source>
</evidence>
<proteinExistence type="predicted"/>
<reference evidence="1 2" key="1">
    <citation type="submission" date="2019-08" db="EMBL/GenBank/DDBJ databases">
        <title>Draft genome sequences of two oriental melons (Cucumis melo L. var makuwa).</title>
        <authorList>
            <person name="Kwon S.-Y."/>
        </authorList>
    </citation>
    <scope>NUCLEOTIDE SEQUENCE [LARGE SCALE GENOMIC DNA]</scope>
    <source>
        <strain evidence="2">cv. Chang Bougi</strain>
        <tissue evidence="1">Leaf</tissue>
    </source>
</reference>
<sequence length="163" mass="18706">MITNKEHPGLYLSEYFEESYAMLSAFLDALIRNNPGIYTAEETNDEGWFKFYFMALAASIDAWNYCVPIIYVDGAAIKNKYLGTLISACTIDGNSQIVPLAFAVVDSKNDFETLRSFLGNIMKWTHSINVPELTPLEFEYYMRQLEQLSPSMRHELEAVGRYR</sequence>
<accession>A0A5D3DUQ2</accession>
<gene>
    <name evidence="1" type="ORF">E5676_scaffold236G001120</name>
</gene>
<dbReference type="PANTHER" id="PTHR31973:SF113">
    <property type="entry name" value="PROTEIN FAR1-RELATED SEQUENCE 5-LIKE"/>
    <property type="match status" value="1"/>
</dbReference>
<dbReference type="AlphaFoldDB" id="A0A5D3DUQ2"/>
<organism evidence="1 2">
    <name type="scientific">Cucumis melo var. makuwa</name>
    <name type="common">Oriental melon</name>
    <dbReference type="NCBI Taxonomy" id="1194695"/>
    <lineage>
        <taxon>Eukaryota</taxon>
        <taxon>Viridiplantae</taxon>
        <taxon>Streptophyta</taxon>
        <taxon>Embryophyta</taxon>
        <taxon>Tracheophyta</taxon>
        <taxon>Spermatophyta</taxon>
        <taxon>Magnoliopsida</taxon>
        <taxon>eudicotyledons</taxon>
        <taxon>Gunneridae</taxon>
        <taxon>Pentapetalae</taxon>
        <taxon>rosids</taxon>
        <taxon>fabids</taxon>
        <taxon>Cucurbitales</taxon>
        <taxon>Cucurbitaceae</taxon>
        <taxon>Benincaseae</taxon>
        <taxon>Cucumis</taxon>
    </lineage>
</organism>